<evidence type="ECO:0000313" key="5">
    <source>
        <dbReference type="EMBL" id="CAE06919.1"/>
    </source>
</evidence>
<dbReference type="Gene3D" id="3.10.560.10">
    <property type="entry name" value="Outer membrane lipoprotein wza domain like"/>
    <property type="match status" value="2"/>
</dbReference>
<feature type="domain" description="Soluble ligand binding" evidence="4">
    <location>
        <begin position="130"/>
        <end position="190"/>
    </location>
</feature>
<feature type="chain" id="PRO_5004291857" description="Sugar ABC transporter substrate-binding protein" evidence="2">
    <location>
        <begin position="24"/>
        <end position="363"/>
    </location>
</feature>
<dbReference type="eggNOG" id="COG1596">
    <property type="taxonomic scope" value="Bacteria"/>
</dbReference>
<accession>Q7U954</accession>
<dbReference type="InterPro" id="IPR019554">
    <property type="entry name" value="Soluble_ligand-bd"/>
</dbReference>
<dbReference type="Pfam" id="PF10531">
    <property type="entry name" value="SLBB"/>
    <property type="match status" value="2"/>
</dbReference>
<keyword evidence="1 2" id="KW-0732">Signal</keyword>
<proteinExistence type="predicted"/>
<evidence type="ECO:0000313" key="6">
    <source>
        <dbReference type="Proteomes" id="UP000001422"/>
    </source>
</evidence>
<evidence type="ECO:0000259" key="4">
    <source>
        <dbReference type="Pfam" id="PF10531"/>
    </source>
</evidence>
<dbReference type="KEGG" id="syw:SYNW0404"/>
<dbReference type="Pfam" id="PF02563">
    <property type="entry name" value="Poly_export"/>
    <property type="match status" value="1"/>
</dbReference>
<dbReference type="GO" id="GO:0015159">
    <property type="term" value="F:polysaccharide transmembrane transporter activity"/>
    <property type="evidence" value="ECO:0007669"/>
    <property type="project" value="InterPro"/>
</dbReference>
<dbReference type="InterPro" id="IPR003715">
    <property type="entry name" value="Poly_export_N"/>
</dbReference>
<dbReference type="InterPro" id="IPR049712">
    <property type="entry name" value="Poly_export"/>
</dbReference>
<dbReference type="RefSeq" id="WP_011127278.1">
    <property type="nucleotide sequence ID" value="NC_005070.1"/>
</dbReference>
<gene>
    <name evidence="5" type="ordered locus">SYNW0404</name>
</gene>
<feature type="domain" description="Soluble ligand binding" evidence="4">
    <location>
        <begin position="244"/>
        <end position="293"/>
    </location>
</feature>
<evidence type="ECO:0000259" key="3">
    <source>
        <dbReference type="Pfam" id="PF02563"/>
    </source>
</evidence>
<dbReference type="Proteomes" id="UP000001422">
    <property type="component" value="Chromosome"/>
</dbReference>
<dbReference type="EMBL" id="BX569690">
    <property type="protein sequence ID" value="CAE06919.1"/>
    <property type="molecule type" value="Genomic_DNA"/>
</dbReference>
<reference evidence="5 6" key="1">
    <citation type="journal article" date="2003" name="Nature">
        <title>The genome of a motile marine Synechococcus.</title>
        <authorList>
            <person name="Palenik B."/>
            <person name="Brahamsha B."/>
            <person name="Larimer F."/>
            <person name="Land M."/>
            <person name="Hauser L."/>
            <person name="Chain P."/>
            <person name="Lamerdin J."/>
            <person name="Regala W."/>
            <person name="Allen E.A."/>
            <person name="McCarren J."/>
            <person name="Paulsen I."/>
            <person name="Dufresne A."/>
            <person name="Partensky F."/>
            <person name="Webb E."/>
            <person name="Waterbury J."/>
        </authorList>
    </citation>
    <scope>NUCLEOTIDE SEQUENCE [LARGE SCALE GENOMIC DNA]</scope>
    <source>
        <strain evidence="5 6">WH8102</strain>
    </source>
</reference>
<dbReference type="PANTHER" id="PTHR33619">
    <property type="entry name" value="POLYSACCHARIDE EXPORT PROTEIN GFCE-RELATED"/>
    <property type="match status" value="1"/>
</dbReference>
<dbReference type="STRING" id="84588.SYNW0404"/>
<sequence length="363" mass="38113">MPSSLRLASLVCTPLIAGLAAVAASLAVVPMKASAEPLALATGAASVGREAFRYRLGPGDSLVMSVFKMSGYEANVKVLSDGTINLPRIGTVEVWGLTLEEARLRITAAYEVFLRRPIVYLDLVTSRPVKVTVTGEVERPGVFSLPTQAEGGWPTLVDVVQKAGGVTASGDLSRIEVLRPAARPGGSMRRYQFDYLTVLRKGGHAPNPLIYDGDSIRLYKNDGVNNADLITTAASNFAPDMIRVNVIGEVAKPGVQQVPSNAPLSQAIFASGGITRRGSISTVELVRVDGDGEPTVAVMSFDPSAVLSSPTNPPLRQGDVIVVNRTALAKVADGLTDAFSPLTPIVNAASIFRILGLPSVIGN</sequence>
<dbReference type="AlphaFoldDB" id="Q7U954"/>
<dbReference type="Gene3D" id="3.30.1950.10">
    <property type="entry name" value="wza like domain"/>
    <property type="match status" value="1"/>
</dbReference>
<organism evidence="5 6">
    <name type="scientific">Parasynechococcus marenigrum (strain WH8102)</name>
    <dbReference type="NCBI Taxonomy" id="84588"/>
    <lineage>
        <taxon>Bacteria</taxon>
        <taxon>Bacillati</taxon>
        <taxon>Cyanobacteriota</taxon>
        <taxon>Cyanophyceae</taxon>
        <taxon>Synechococcales</taxon>
        <taxon>Prochlorococcaceae</taxon>
        <taxon>Parasynechococcus</taxon>
        <taxon>Parasynechococcus marenigrum</taxon>
    </lineage>
</organism>
<dbReference type="PANTHER" id="PTHR33619:SF3">
    <property type="entry name" value="POLYSACCHARIDE EXPORT PROTEIN GFCE-RELATED"/>
    <property type="match status" value="1"/>
</dbReference>
<keyword evidence="6" id="KW-1185">Reference proteome</keyword>
<dbReference type="HOGENOM" id="CLU_022181_0_0_3"/>
<feature type="domain" description="Polysaccharide export protein N-terminal" evidence="3">
    <location>
        <begin position="53"/>
        <end position="122"/>
    </location>
</feature>
<evidence type="ECO:0000256" key="1">
    <source>
        <dbReference type="ARBA" id="ARBA00022729"/>
    </source>
</evidence>
<protein>
    <recommendedName>
        <fullName evidence="7">Sugar ABC transporter substrate-binding protein</fullName>
    </recommendedName>
</protein>
<feature type="signal peptide" evidence="2">
    <location>
        <begin position="1"/>
        <end position="23"/>
    </location>
</feature>
<evidence type="ECO:0008006" key="7">
    <source>
        <dbReference type="Google" id="ProtNLM"/>
    </source>
</evidence>
<name>Q7U954_PARMW</name>
<evidence type="ECO:0000256" key="2">
    <source>
        <dbReference type="SAM" id="SignalP"/>
    </source>
</evidence>